<proteinExistence type="inferred from homology"/>
<dbReference type="InterPro" id="IPR015425">
    <property type="entry name" value="FH2_Formin"/>
</dbReference>
<organism evidence="6 7">
    <name type="scientific">Mucuna pruriens</name>
    <name type="common">Velvet bean</name>
    <name type="synonym">Dolichos pruriens</name>
    <dbReference type="NCBI Taxonomy" id="157652"/>
    <lineage>
        <taxon>Eukaryota</taxon>
        <taxon>Viridiplantae</taxon>
        <taxon>Streptophyta</taxon>
        <taxon>Embryophyta</taxon>
        <taxon>Tracheophyta</taxon>
        <taxon>Spermatophyta</taxon>
        <taxon>Magnoliopsida</taxon>
        <taxon>eudicotyledons</taxon>
        <taxon>Gunneridae</taxon>
        <taxon>Pentapetalae</taxon>
        <taxon>rosids</taxon>
        <taxon>fabids</taxon>
        <taxon>Fabales</taxon>
        <taxon>Fabaceae</taxon>
        <taxon>Papilionoideae</taxon>
        <taxon>50 kb inversion clade</taxon>
        <taxon>NPAAA clade</taxon>
        <taxon>indigoferoid/millettioid clade</taxon>
        <taxon>Phaseoleae</taxon>
        <taxon>Mucuna</taxon>
    </lineage>
</organism>
<dbReference type="InterPro" id="IPR027643">
    <property type="entry name" value="Formin-like_plant"/>
</dbReference>
<feature type="transmembrane region" description="Helical" evidence="4">
    <location>
        <begin position="185"/>
        <end position="206"/>
    </location>
</feature>
<sequence length="962" mass="103957">MAIQQYMGIIKVIFCILLVFNIMAVVSIDDKKTEEEFIRQLFDPTSGRLTEDTAEVLWITCWEDLIHLKKEVEDLDLFLPKESYRSTNEIGSVARENIQKLINTCYPQLKENVLHCLRKNNFPFNNVPTEEDSSKIWHATFMGSLSSRRYLGHVLPEHVSTSIKEETSSDSGKNKDTNSSGSNTVIIAVVVTFFSSALLFFCLYWLCGSGQVSQTDEKPLLSMSMSDCSIGSSSNNNLFKNSIKEDSNTLGFQSSSNSLSYDKQDSMQDSMQDTQSIGVPSIARPSFELKPPPGRVGSGIPPLKPPPGRPNLLPSDPLSIKLSNNSMVPPSSSTTPPPPPPPPPTTTTSPPPTTPPNISTNAPPPPPLPGGGPRPPPPPGGGGPTPPPPGPGAGPRPPPPPPLRGGGGGGGGPQPPPPPGAGPRAPPPPGAGPRAPPPPGAGPRAPPPPGGKAGPRPPGRGGPGAPKGPQEMSVPKAKLKPFFWDKVQANDQAMVWNQLKAGSFQFDEEMMETLFGYSAAPAKAAAQPKKEAQEPQFIQIINAKKAQNLAILLKALNVTTDEVCDALLEGNELPTEFLQTLLKMAPTQEEELKLRLYTGNLAQLGPADRFLKSIVDIPFSYKRMEALLYMGTLQEEFINARDSYGVLETACKKLRSSRLFLKLLEAVLKTGNRMNDGTFRGGAQAFKLDTLLKLSDVKGVDGKTTLLHFVVLEIMRTEGIRAARMAKENHSFSSIKTEDLLEDVSFDTEEHYRELGLQVVSRLSDELEFVKKAAILDADGLVGTTSRLGHGLIKTRDFVNKEFNNKEGDKGFQETVKSFVEKAEADVTNLLQEEKRIMALVKSTGDYFHGDTGKDEGLRLFVVVRDFLLMLDKVCKEIKATAAAPPKKPAAPPAPKSGKQEAPNHSRASSAPEATQAPNHSRASSAPEATLPPPAPDIRQKIFPAIATRRVDDLSSSDDESP</sequence>
<evidence type="ECO:0000256" key="2">
    <source>
        <dbReference type="RuleBase" id="RU361260"/>
    </source>
</evidence>
<feature type="domain" description="FH2" evidence="5">
    <location>
        <begin position="469"/>
        <end position="897"/>
    </location>
</feature>
<keyword evidence="4" id="KW-0812">Transmembrane</keyword>
<dbReference type="STRING" id="157652.A0A371F8A7"/>
<dbReference type="OrthoDB" id="1668162at2759"/>
<feature type="compositionally biased region" description="Pro residues" evidence="3">
    <location>
        <begin position="335"/>
        <end position="355"/>
    </location>
</feature>
<evidence type="ECO:0000256" key="3">
    <source>
        <dbReference type="SAM" id="MobiDB-lite"/>
    </source>
</evidence>
<dbReference type="AlphaFoldDB" id="A0A371F8A7"/>
<evidence type="ECO:0000259" key="5">
    <source>
        <dbReference type="PROSITE" id="PS51444"/>
    </source>
</evidence>
<dbReference type="PANTHER" id="PTHR23213">
    <property type="entry name" value="FORMIN-RELATED"/>
    <property type="match status" value="1"/>
</dbReference>
<feature type="region of interest" description="Disordered" evidence="3">
    <location>
        <begin position="882"/>
        <end position="962"/>
    </location>
</feature>
<dbReference type="Proteomes" id="UP000257109">
    <property type="component" value="Unassembled WGS sequence"/>
</dbReference>
<dbReference type="Gene3D" id="1.20.58.2220">
    <property type="entry name" value="Formin, FH2 domain"/>
    <property type="match status" value="1"/>
</dbReference>
<feature type="region of interest" description="Disordered" evidence="3">
    <location>
        <begin position="249"/>
        <end position="473"/>
    </location>
</feature>
<keyword evidence="7" id="KW-1185">Reference proteome</keyword>
<keyword evidence="4" id="KW-1133">Transmembrane helix</keyword>
<feature type="compositionally biased region" description="Pro residues" evidence="3">
    <location>
        <begin position="886"/>
        <end position="895"/>
    </location>
</feature>
<feature type="compositionally biased region" description="Low complexity" evidence="3">
    <location>
        <begin position="267"/>
        <end position="276"/>
    </location>
</feature>
<gene>
    <name evidence="6" type="primary">FH5</name>
    <name evidence="6" type="ORF">CR513_45718</name>
</gene>
<dbReference type="EMBL" id="QJKJ01010152">
    <property type="protein sequence ID" value="RDX74526.1"/>
    <property type="molecule type" value="Genomic_DNA"/>
</dbReference>
<protein>
    <recommendedName>
        <fullName evidence="2">Formin-like protein</fullName>
    </recommendedName>
</protein>
<feature type="compositionally biased region" description="Polar residues" evidence="3">
    <location>
        <begin position="906"/>
        <end position="924"/>
    </location>
</feature>
<dbReference type="InterPro" id="IPR042201">
    <property type="entry name" value="FH2_Formin_sf"/>
</dbReference>
<evidence type="ECO:0000313" key="6">
    <source>
        <dbReference type="EMBL" id="RDX74526.1"/>
    </source>
</evidence>
<feature type="compositionally biased region" description="Pro residues" evidence="3">
    <location>
        <begin position="413"/>
        <end position="460"/>
    </location>
</feature>
<dbReference type="SUPFAM" id="SSF101447">
    <property type="entry name" value="Formin homology 2 domain (FH2 domain)"/>
    <property type="match status" value="1"/>
</dbReference>
<comment type="caution">
    <text evidence="6">The sequence shown here is derived from an EMBL/GenBank/DDBJ whole genome shotgun (WGS) entry which is preliminary data.</text>
</comment>
<dbReference type="PROSITE" id="PS51444">
    <property type="entry name" value="FH2"/>
    <property type="match status" value="1"/>
</dbReference>
<evidence type="ECO:0000256" key="4">
    <source>
        <dbReference type="SAM" id="Phobius"/>
    </source>
</evidence>
<feature type="transmembrane region" description="Helical" evidence="4">
    <location>
        <begin position="6"/>
        <end position="28"/>
    </location>
</feature>
<feature type="compositionally biased region" description="Pro residues" evidence="3">
    <location>
        <begin position="362"/>
        <end position="403"/>
    </location>
</feature>
<feature type="non-terminal residue" evidence="6">
    <location>
        <position position="1"/>
    </location>
</feature>
<accession>A0A371F8A7</accession>
<comment type="similarity">
    <text evidence="1">Belongs to the formin-like family. Class-I subfamily.</text>
</comment>
<keyword evidence="4" id="KW-0472">Membrane</keyword>
<dbReference type="SMART" id="SM00498">
    <property type="entry name" value="FH2"/>
    <property type="match status" value="1"/>
</dbReference>
<evidence type="ECO:0000313" key="7">
    <source>
        <dbReference type="Proteomes" id="UP000257109"/>
    </source>
</evidence>
<feature type="compositionally biased region" description="Polar residues" evidence="3">
    <location>
        <begin position="249"/>
        <end position="259"/>
    </location>
</feature>
<evidence type="ECO:0000256" key="1">
    <source>
        <dbReference type="ARBA" id="ARBA00025793"/>
    </source>
</evidence>
<reference evidence="6" key="1">
    <citation type="submission" date="2018-05" db="EMBL/GenBank/DDBJ databases">
        <title>Draft genome of Mucuna pruriens seed.</title>
        <authorList>
            <person name="Nnadi N.E."/>
            <person name="Vos R."/>
            <person name="Hasami M.H."/>
            <person name="Devisetty U.K."/>
            <person name="Aguiy J.C."/>
        </authorList>
    </citation>
    <scope>NUCLEOTIDE SEQUENCE [LARGE SCALE GENOMIC DNA]</scope>
    <source>
        <strain evidence="6">JCA_2017</strain>
    </source>
</reference>
<name>A0A371F8A7_MUCPR</name>
<dbReference type="GO" id="GO:0045010">
    <property type="term" value="P:actin nucleation"/>
    <property type="evidence" value="ECO:0007669"/>
    <property type="project" value="InterPro"/>
</dbReference>
<dbReference type="PANTHER" id="PTHR23213:SF381">
    <property type="entry name" value="FORMIN-LIKE PROTEIN"/>
    <property type="match status" value="1"/>
</dbReference>
<dbReference type="Pfam" id="PF02181">
    <property type="entry name" value="FH2"/>
    <property type="match status" value="1"/>
</dbReference>
<dbReference type="GO" id="GO:0051015">
    <property type="term" value="F:actin filament binding"/>
    <property type="evidence" value="ECO:0007669"/>
    <property type="project" value="InterPro"/>
</dbReference>